<name>A0AAV4U900_CAEEX</name>
<dbReference type="Proteomes" id="UP001054945">
    <property type="component" value="Unassembled WGS sequence"/>
</dbReference>
<comment type="caution">
    <text evidence="1">The sequence shown here is derived from an EMBL/GenBank/DDBJ whole genome shotgun (WGS) entry which is preliminary data.</text>
</comment>
<keyword evidence="2" id="KW-1185">Reference proteome</keyword>
<proteinExistence type="predicted"/>
<evidence type="ECO:0000313" key="2">
    <source>
        <dbReference type="Proteomes" id="UP001054945"/>
    </source>
</evidence>
<reference evidence="1 2" key="1">
    <citation type="submission" date="2021-06" db="EMBL/GenBank/DDBJ databases">
        <title>Caerostris extrusa draft genome.</title>
        <authorList>
            <person name="Kono N."/>
            <person name="Arakawa K."/>
        </authorList>
    </citation>
    <scope>NUCLEOTIDE SEQUENCE [LARGE SCALE GENOMIC DNA]</scope>
</reference>
<evidence type="ECO:0000313" key="1">
    <source>
        <dbReference type="EMBL" id="GIY54250.1"/>
    </source>
</evidence>
<gene>
    <name evidence="1" type="ORF">CEXT_437611</name>
</gene>
<dbReference type="AlphaFoldDB" id="A0AAV4U900"/>
<accession>A0AAV4U900</accession>
<dbReference type="EMBL" id="BPLR01012488">
    <property type="protein sequence ID" value="GIY54250.1"/>
    <property type="molecule type" value="Genomic_DNA"/>
</dbReference>
<organism evidence="1 2">
    <name type="scientific">Caerostris extrusa</name>
    <name type="common">Bark spider</name>
    <name type="synonym">Caerostris bankana</name>
    <dbReference type="NCBI Taxonomy" id="172846"/>
    <lineage>
        <taxon>Eukaryota</taxon>
        <taxon>Metazoa</taxon>
        <taxon>Ecdysozoa</taxon>
        <taxon>Arthropoda</taxon>
        <taxon>Chelicerata</taxon>
        <taxon>Arachnida</taxon>
        <taxon>Araneae</taxon>
        <taxon>Araneomorphae</taxon>
        <taxon>Entelegynae</taxon>
        <taxon>Araneoidea</taxon>
        <taxon>Araneidae</taxon>
        <taxon>Caerostris</taxon>
    </lineage>
</organism>
<protein>
    <submittedName>
        <fullName evidence="1">Uncharacterized protein</fullName>
    </submittedName>
</protein>
<sequence>MSPLFRKWEFDIKHPRRDRRTVETCLTTSLSRIGSVSARNGETKIEMGVDTTRQWGSDSDLKMQIGRDGGSCS</sequence>